<dbReference type="InterPro" id="IPR053788">
    <property type="entry name" value="CPC_1213-like"/>
</dbReference>
<name>A0A4U9R785_HATHI</name>
<gene>
    <name evidence="2" type="ORF">NCTC503_01070</name>
</gene>
<keyword evidence="3" id="KW-1185">Reference proteome</keyword>
<evidence type="ECO:0000256" key="1">
    <source>
        <dbReference type="SAM" id="MobiDB-lite"/>
    </source>
</evidence>
<protein>
    <submittedName>
        <fullName evidence="2">Uncharacterized protein</fullName>
    </submittedName>
</protein>
<organism evidence="2 3">
    <name type="scientific">Hathewaya histolytica</name>
    <name type="common">Clostridium histolyticum</name>
    <dbReference type="NCBI Taxonomy" id="1498"/>
    <lineage>
        <taxon>Bacteria</taxon>
        <taxon>Bacillati</taxon>
        <taxon>Bacillota</taxon>
        <taxon>Clostridia</taxon>
        <taxon>Eubacteriales</taxon>
        <taxon>Clostridiaceae</taxon>
        <taxon>Hathewaya</taxon>
    </lineage>
</organism>
<feature type="compositionally biased region" description="Basic and acidic residues" evidence="1">
    <location>
        <begin position="1"/>
        <end position="17"/>
    </location>
</feature>
<reference evidence="2 3" key="1">
    <citation type="submission" date="2019-05" db="EMBL/GenBank/DDBJ databases">
        <authorList>
            <consortium name="Pathogen Informatics"/>
        </authorList>
    </citation>
    <scope>NUCLEOTIDE SEQUENCE [LARGE SCALE GENOMIC DNA]</scope>
    <source>
        <strain evidence="2 3">NCTC503</strain>
    </source>
</reference>
<dbReference type="KEGG" id="hhw:NCTC503_01070"/>
<feature type="compositionally biased region" description="Basic residues" evidence="1">
    <location>
        <begin position="18"/>
        <end position="27"/>
    </location>
</feature>
<evidence type="ECO:0000313" key="3">
    <source>
        <dbReference type="Proteomes" id="UP000308489"/>
    </source>
</evidence>
<accession>A0A4U9R785</accession>
<evidence type="ECO:0000313" key="2">
    <source>
        <dbReference type="EMBL" id="VTQ87362.1"/>
    </source>
</evidence>
<dbReference type="RefSeq" id="WP_279232940.1">
    <property type="nucleotide sequence ID" value="NZ_CBCRUQ010000004.1"/>
</dbReference>
<sequence>MDNKLRNTKQNKNEDGKFKKKNIKHGRKESARTVFGNIESESND</sequence>
<dbReference type="Proteomes" id="UP000308489">
    <property type="component" value="Chromosome 1"/>
</dbReference>
<dbReference type="AlphaFoldDB" id="A0A4U9R785"/>
<feature type="region of interest" description="Disordered" evidence="1">
    <location>
        <begin position="1"/>
        <end position="44"/>
    </location>
</feature>
<dbReference type="EMBL" id="LR590481">
    <property type="protein sequence ID" value="VTQ87362.1"/>
    <property type="molecule type" value="Genomic_DNA"/>
</dbReference>
<proteinExistence type="predicted"/>
<dbReference type="NCBIfam" id="NF040908">
    <property type="entry name" value="CPC_1213_fam"/>
    <property type="match status" value="1"/>
</dbReference>